<sequence length="176" mass="18204">MNTPVNDDDRPASASDGIVLEVPGAVRAALVPVATCVAVLALLTAYTTTGAAGEPPARIAVTDARVFRPTNTEATAAFFTLRNSGGTDDILLSVDSPVLGPAMLTRTVVRDGAGRMTPAGPVAVRAHSAVTMDPAGLDVMIPRPPRLPLGERVPFVLRFRDSGDVRVEAVVVRPGA</sequence>
<dbReference type="Gene3D" id="2.60.40.1890">
    <property type="entry name" value="PCu(A)C copper chaperone"/>
    <property type="match status" value="1"/>
</dbReference>
<name>A0ABW8C2F4_9ACTN</name>
<dbReference type="InterPro" id="IPR036182">
    <property type="entry name" value="PCuAC_sf"/>
</dbReference>
<dbReference type="Pfam" id="PF04314">
    <property type="entry name" value="PCuAC"/>
    <property type="match status" value="1"/>
</dbReference>
<dbReference type="Proteomes" id="UP001614394">
    <property type="component" value="Unassembled WGS sequence"/>
</dbReference>
<accession>A0ABW8C2F4</accession>
<dbReference type="InterPro" id="IPR007410">
    <property type="entry name" value="LpqE-like"/>
</dbReference>
<evidence type="ECO:0000313" key="2">
    <source>
        <dbReference type="Proteomes" id="UP001614394"/>
    </source>
</evidence>
<proteinExistence type="predicted"/>
<dbReference type="SUPFAM" id="SSF110087">
    <property type="entry name" value="DR1885-like metal-binding protein"/>
    <property type="match status" value="1"/>
</dbReference>
<keyword evidence="2" id="KW-1185">Reference proteome</keyword>
<reference evidence="1 2" key="1">
    <citation type="submission" date="2024-10" db="EMBL/GenBank/DDBJ databases">
        <title>The Natural Products Discovery Center: Release of the First 8490 Sequenced Strains for Exploring Actinobacteria Biosynthetic Diversity.</title>
        <authorList>
            <person name="Kalkreuter E."/>
            <person name="Kautsar S.A."/>
            <person name="Yang D."/>
            <person name="Bader C.D."/>
            <person name="Teijaro C.N."/>
            <person name="Fluegel L."/>
            <person name="Davis C.M."/>
            <person name="Simpson J.R."/>
            <person name="Lauterbach L."/>
            <person name="Steele A.D."/>
            <person name="Gui C."/>
            <person name="Meng S."/>
            <person name="Li G."/>
            <person name="Viehrig K."/>
            <person name="Ye F."/>
            <person name="Su P."/>
            <person name="Kiefer A.F."/>
            <person name="Nichols A."/>
            <person name="Cepeda A.J."/>
            <person name="Yan W."/>
            <person name="Fan B."/>
            <person name="Jiang Y."/>
            <person name="Adhikari A."/>
            <person name="Zheng C.-J."/>
            <person name="Schuster L."/>
            <person name="Cowan T.M."/>
            <person name="Smanski M.J."/>
            <person name="Chevrette M.G."/>
            <person name="De Carvalho L.P.S."/>
            <person name="Shen B."/>
        </authorList>
    </citation>
    <scope>NUCLEOTIDE SEQUENCE [LARGE SCALE GENOMIC DNA]</scope>
    <source>
        <strain evidence="1 2">NPDC053399</strain>
    </source>
</reference>
<gene>
    <name evidence="1" type="ORF">ACIGXA_08720</name>
</gene>
<organism evidence="1 2">
    <name type="scientific">Streptomyces fildesensis</name>
    <dbReference type="NCBI Taxonomy" id="375757"/>
    <lineage>
        <taxon>Bacteria</taxon>
        <taxon>Bacillati</taxon>
        <taxon>Actinomycetota</taxon>
        <taxon>Actinomycetes</taxon>
        <taxon>Kitasatosporales</taxon>
        <taxon>Streptomycetaceae</taxon>
        <taxon>Streptomyces</taxon>
    </lineage>
</organism>
<dbReference type="InterPro" id="IPR058248">
    <property type="entry name" value="Lxx211020-like"/>
</dbReference>
<comment type="caution">
    <text evidence="1">The sequence shown here is derived from an EMBL/GenBank/DDBJ whole genome shotgun (WGS) entry which is preliminary data.</text>
</comment>
<dbReference type="EMBL" id="JBITYG010000002">
    <property type="protein sequence ID" value="MFI9100597.1"/>
    <property type="molecule type" value="Genomic_DNA"/>
</dbReference>
<evidence type="ECO:0000313" key="1">
    <source>
        <dbReference type="EMBL" id="MFI9100597.1"/>
    </source>
</evidence>
<dbReference type="PANTHER" id="PTHR36302:SF1">
    <property type="entry name" value="COPPER CHAPERONE PCU(A)C"/>
    <property type="match status" value="1"/>
</dbReference>
<dbReference type="RefSeq" id="WP_399645967.1">
    <property type="nucleotide sequence ID" value="NZ_JBITYG010000002.1"/>
</dbReference>
<protein>
    <submittedName>
        <fullName evidence="1">Copper chaperone PCu(A)C</fullName>
    </submittedName>
</protein>
<dbReference type="PANTHER" id="PTHR36302">
    <property type="entry name" value="BLR7088 PROTEIN"/>
    <property type="match status" value="1"/>
</dbReference>